<dbReference type="InterPro" id="IPR058532">
    <property type="entry name" value="YjbR/MT2646/Rv2570-like"/>
</dbReference>
<keyword evidence="1" id="KW-0121">Carboxypeptidase</keyword>
<dbReference type="RefSeq" id="WP_377242341.1">
    <property type="nucleotide sequence ID" value="NZ_JBHLXP010000001.1"/>
</dbReference>
<reference evidence="1 2" key="1">
    <citation type="submission" date="2024-09" db="EMBL/GenBank/DDBJ databases">
        <authorList>
            <person name="Sun Q."/>
            <person name="Mori K."/>
        </authorList>
    </citation>
    <scope>NUCLEOTIDE SEQUENCE [LARGE SCALE GENOMIC DNA]</scope>
    <source>
        <strain evidence="1 2">KCTC 23315</strain>
    </source>
</reference>
<organism evidence="1 2">
    <name type="scientific">Rheinheimera tilapiae</name>
    <dbReference type="NCBI Taxonomy" id="875043"/>
    <lineage>
        <taxon>Bacteria</taxon>
        <taxon>Pseudomonadati</taxon>
        <taxon>Pseudomonadota</taxon>
        <taxon>Gammaproteobacteria</taxon>
        <taxon>Chromatiales</taxon>
        <taxon>Chromatiaceae</taxon>
        <taxon>Rheinheimera</taxon>
    </lineage>
</organism>
<keyword evidence="1" id="KW-0238">DNA-binding</keyword>
<dbReference type="InterPro" id="IPR038056">
    <property type="entry name" value="YjbR-like_sf"/>
</dbReference>
<dbReference type="PANTHER" id="PTHR35145:SF1">
    <property type="entry name" value="CYTOPLASMIC PROTEIN"/>
    <property type="match status" value="1"/>
</dbReference>
<evidence type="ECO:0000313" key="2">
    <source>
        <dbReference type="Proteomes" id="UP001589813"/>
    </source>
</evidence>
<dbReference type="Proteomes" id="UP001589813">
    <property type="component" value="Unassembled WGS sequence"/>
</dbReference>
<dbReference type="GO" id="GO:0004180">
    <property type="term" value="F:carboxypeptidase activity"/>
    <property type="evidence" value="ECO:0007669"/>
    <property type="project" value="UniProtKB-KW"/>
</dbReference>
<comment type="caution">
    <text evidence="1">The sequence shown here is derived from an EMBL/GenBank/DDBJ whole genome shotgun (WGS) entry which is preliminary data.</text>
</comment>
<dbReference type="Gene3D" id="3.90.1150.30">
    <property type="match status" value="1"/>
</dbReference>
<dbReference type="Pfam" id="PF04237">
    <property type="entry name" value="YjbR"/>
    <property type="match status" value="1"/>
</dbReference>
<name>A0ABV6BDY5_9GAMM</name>
<keyword evidence="2" id="KW-1185">Reference proteome</keyword>
<keyword evidence="1" id="KW-0645">Protease</keyword>
<dbReference type="SUPFAM" id="SSF142906">
    <property type="entry name" value="YjbR-like"/>
    <property type="match status" value="1"/>
</dbReference>
<sequence>MSFDFTAARNYCLEQPGSCEDFPFGPDIYVYKSQTKIFAILTEKDALARINLKADPTEALMLRQLFAAVTPGYHMNKTHWNTVLLDGTVPVNEVKRQIDNSWALIQPKRRRKVTQNPAAD</sequence>
<dbReference type="EMBL" id="JBHLXP010000001">
    <property type="protein sequence ID" value="MFC0048292.1"/>
    <property type="molecule type" value="Genomic_DNA"/>
</dbReference>
<evidence type="ECO:0000313" key="1">
    <source>
        <dbReference type="EMBL" id="MFC0048292.1"/>
    </source>
</evidence>
<gene>
    <name evidence="1" type="ORF">ACFFJP_08325</name>
</gene>
<dbReference type="InterPro" id="IPR007351">
    <property type="entry name" value="YjbR"/>
</dbReference>
<dbReference type="PANTHER" id="PTHR35145">
    <property type="entry name" value="CYTOPLASMIC PROTEIN-RELATED"/>
    <property type="match status" value="1"/>
</dbReference>
<proteinExistence type="predicted"/>
<dbReference type="GO" id="GO:0003677">
    <property type="term" value="F:DNA binding"/>
    <property type="evidence" value="ECO:0007669"/>
    <property type="project" value="UniProtKB-KW"/>
</dbReference>
<accession>A0ABV6BDY5</accession>
<keyword evidence="1" id="KW-0378">Hydrolase</keyword>
<protein>
    <submittedName>
        <fullName evidence="1">MmcQ/YjbR family DNA-binding protein</fullName>
    </submittedName>
</protein>